<keyword evidence="2 5" id="KW-0812">Transmembrane</keyword>
<comment type="caution">
    <text evidence="7">The sequence shown here is derived from an EMBL/GenBank/DDBJ whole genome shotgun (WGS) entry which is preliminary data.</text>
</comment>
<evidence type="ECO:0000313" key="8">
    <source>
        <dbReference type="Proteomes" id="UP000023541"/>
    </source>
</evidence>
<dbReference type="RefSeq" id="WP_165583321.1">
    <property type="nucleotide sequence ID" value="NZ_AQRA01000001.1"/>
</dbReference>
<dbReference type="STRING" id="1317122.ATO12_03505"/>
<feature type="domain" description="RDD" evidence="6">
    <location>
        <begin position="15"/>
        <end position="94"/>
    </location>
</feature>
<evidence type="ECO:0000256" key="4">
    <source>
        <dbReference type="ARBA" id="ARBA00023136"/>
    </source>
</evidence>
<dbReference type="PANTHER" id="PTHR38480:SF1">
    <property type="entry name" value="SLR0254 PROTEIN"/>
    <property type="match status" value="1"/>
</dbReference>
<evidence type="ECO:0000256" key="3">
    <source>
        <dbReference type="ARBA" id="ARBA00022989"/>
    </source>
</evidence>
<feature type="transmembrane region" description="Helical" evidence="5">
    <location>
        <begin position="7"/>
        <end position="31"/>
    </location>
</feature>
<dbReference type="AlphaFoldDB" id="A0A023C0X9"/>
<keyword evidence="4 5" id="KW-0472">Membrane</keyword>
<organism evidence="7 8">
    <name type="scientific">Aquimarina atlantica</name>
    <dbReference type="NCBI Taxonomy" id="1317122"/>
    <lineage>
        <taxon>Bacteria</taxon>
        <taxon>Pseudomonadati</taxon>
        <taxon>Bacteroidota</taxon>
        <taxon>Flavobacteriia</taxon>
        <taxon>Flavobacteriales</taxon>
        <taxon>Flavobacteriaceae</taxon>
        <taxon>Aquimarina</taxon>
    </lineage>
</organism>
<dbReference type="InterPro" id="IPR010432">
    <property type="entry name" value="RDD"/>
</dbReference>
<sequence length="103" mass="12027">MIKRDENFYLFVSGIIFGIWILTMVVTEILFQSTMGNFIFGLKAIHKNGGKMDFWQPLLRHCFDLIDMWPFGLVGILTIKFTKENQRLGDIIAETIVIERNRT</sequence>
<keyword evidence="3 5" id="KW-1133">Transmembrane helix</keyword>
<evidence type="ECO:0000256" key="5">
    <source>
        <dbReference type="SAM" id="Phobius"/>
    </source>
</evidence>
<keyword evidence="8" id="KW-1185">Reference proteome</keyword>
<evidence type="ECO:0000259" key="6">
    <source>
        <dbReference type="Pfam" id="PF06271"/>
    </source>
</evidence>
<dbReference type="EMBL" id="AQRA01000001">
    <property type="protein sequence ID" value="EZH75869.1"/>
    <property type="molecule type" value="Genomic_DNA"/>
</dbReference>
<accession>A0A023C0X9</accession>
<protein>
    <recommendedName>
        <fullName evidence="6">RDD domain-containing protein</fullName>
    </recommendedName>
</protein>
<name>A0A023C0X9_9FLAO</name>
<dbReference type="eggNOG" id="COG1714">
    <property type="taxonomic scope" value="Bacteria"/>
</dbReference>
<comment type="subcellular location">
    <subcellularLocation>
        <location evidence="1">Membrane</location>
        <topology evidence="1">Multi-pass membrane protein</topology>
    </subcellularLocation>
</comment>
<reference evidence="7 8" key="1">
    <citation type="submission" date="2014-04" db="EMBL/GenBank/DDBJ databases">
        <title>Aquimarina sp. 22II-S11-z7 Genome Sequencing.</title>
        <authorList>
            <person name="Lai Q."/>
        </authorList>
    </citation>
    <scope>NUCLEOTIDE SEQUENCE [LARGE SCALE GENOMIC DNA]</scope>
    <source>
        <strain evidence="7 8">22II-S11-z7</strain>
    </source>
</reference>
<dbReference type="Pfam" id="PF06271">
    <property type="entry name" value="RDD"/>
    <property type="match status" value="1"/>
</dbReference>
<evidence type="ECO:0000313" key="7">
    <source>
        <dbReference type="EMBL" id="EZH75869.1"/>
    </source>
</evidence>
<evidence type="ECO:0000256" key="2">
    <source>
        <dbReference type="ARBA" id="ARBA00022692"/>
    </source>
</evidence>
<dbReference type="PANTHER" id="PTHR38480">
    <property type="entry name" value="SLR0254 PROTEIN"/>
    <property type="match status" value="1"/>
</dbReference>
<dbReference type="Proteomes" id="UP000023541">
    <property type="component" value="Unassembled WGS sequence"/>
</dbReference>
<evidence type="ECO:0000256" key="1">
    <source>
        <dbReference type="ARBA" id="ARBA00004141"/>
    </source>
</evidence>
<dbReference type="GO" id="GO:0016020">
    <property type="term" value="C:membrane"/>
    <property type="evidence" value="ECO:0007669"/>
    <property type="project" value="UniProtKB-SubCell"/>
</dbReference>
<gene>
    <name evidence="7" type="ORF">ATO12_03505</name>
</gene>
<proteinExistence type="predicted"/>